<name>A0A484UZT1_9ZZZZ</name>
<evidence type="ECO:0000313" key="1">
    <source>
        <dbReference type="EMBL" id="VFR64889.1"/>
    </source>
</evidence>
<evidence type="ECO:0000313" key="2">
    <source>
        <dbReference type="EMBL" id="VFR92271.1"/>
    </source>
</evidence>
<sequence>MRAHLARGRVGDGRTAGALSGMGLALESVNGGMSMQSRNSRLA</sequence>
<dbReference type="EMBL" id="CAADIP010000031">
    <property type="protein sequence ID" value="VFR92271.1"/>
    <property type="molecule type" value="Genomic_DNA"/>
</dbReference>
<dbReference type="AlphaFoldDB" id="A0A484UZT1"/>
<protein>
    <submittedName>
        <fullName evidence="2">Uncharacterized protein</fullName>
    </submittedName>
</protein>
<organism evidence="2">
    <name type="scientific">plant metagenome</name>
    <dbReference type="NCBI Taxonomy" id="1297885"/>
    <lineage>
        <taxon>unclassified sequences</taxon>
        <taxon>metagenomes</taxon>
        <taxon>organismal metagenomes</taxon>
    </lineage>
</organism>
<reference evidence="2" key="1">
    <citation type="submission" date="2019-03" db="EMBL/GenBank/DDBJ databases">
        <authorList>
            <person name="Danneels B."/>
        </authorList>
    </citation>
    <scope>NUCLEOTIDE SEQUENCE</scope>
</reference>
<accession>A0A484UZT1</accession>
<proteinExistence type="predicted"/>
<gene>
    <name evidence="1" type="ORF">BRI9_2603</name>
    <name evidence="2" type="ORF">IVO3_2602</name>
</gene>
<dbReference type="EMBL" id="CAADIK010000012">
    <property type="protein sequence ID" value="VFR64889.1"/>
    <property type="molecule type" value="Genomic_DNA"/>
</dbReference>